<comment type="caution">
    <text evidence="2">The sequence shown here is derived from an EMBL/GenBank/DDBJ whole genome shotgun (WGS) entry which is preliminary data.</text>
</comment>
<dbReference type="Proteomes" id="UP000620124">
    <property type="component" value="Unassembled WGS sequence"/>
</dbReference>
<sequence>MSTLPLTIRLDPRTRNILPPKIEKRCGMEVDCLVGWNDQWRLWVDHAMKGHRLLNGLEVTFQGAAGLFIALTVIKEKAIPVIGHITRSGVIIGIMTEHAGDERRKEHRDRVAVYAAVAKVQSKGLIIGVNESNVVIHKGKVRFLDAQSVRKFSEFTDIDAIIANYHWQALSAVFDQLKQHPNLIPLLPSRQNDGVPFIPVPAPEKPLGSDFFFRLIIYALRMRDKAELGPSPPSRKTCPRPSALPYTRINSLSPLEEEEEEEVK</sequence>
<name>A0A8H6YVC5_9AGAR</name>
<dbReference type="AlphaFoldDB" id="A0A8H6YVC5"/>
<evidence type="ECO:0000313" key="2">
    <source>
        <dbReference type="EMBL" id="KAF7365909.1"/>
    </source>
</evidence>
<evidence type="ECO:0000313" key="3">
    <source>
        <dbReference type="Proteomes" id="UP000620124"/>
    </source>
</evidence>
<gene>
    <name evidence="2" type="ORF">MVEN_00465900</name>
</gene>
<accession>A0A8H6YVC5</accession>
<protein>
    <submittedName>
        <fullName evidence="2">Uncharacterized protein</fullName>
    </submittedName>
</protein>
<keyword evidence="3" id="KW-1185">Reference proteome</keyword>
<dbReference type="EMBL" id="JACAZI010000003">
    <property type="protein sequence ID" value="KAF7365909.1"/>
    <property type="molecule type" value="Genomic_DNA"/>
</dbReference>
<evidence type="ECO:0000256" key="1">
    <source>
        <dbReference type="SAM" id="MobiDB-lite"/>
    </source>
</evidence>
<feature type="region of interest" description="Disordered" evidence="1">
    <location>
        <begin position="227"/>
        <end position="264"/>
    </location>
</feature>
<dbReference type="OrthoDB" id="2874131at2759"/>
<reference evidence="2" key="1">
    <citation type="submission" date="2020-05" db="EMBL/GenBank/DDBJ databases">
        <title>Mycena genomes resolve the evolution of fungal bioluminescence.</title>
        <authorList>
            <person name="Tsai I.J."/>
        </authorList>
    </citation>
    <scope>NUCLEOTIDE SEQUENCE</scope>
    <source>
        <strain evidence="2">CCC161011</strain>
    </source>
</reference>
<feature type="compositionally biased region" description="Acidic residues" evidence="1">
    <location>
        <begin position="255"/>
        <end position="264"/>
    </location>
</feature>
<organism evidence="2 3">
    <name type="scientific">Mycena venus</name>
    <dbReference type="NCBI Taxonomy" id="2733690"/>
    <lineage>
        <taxon>Eukaryota</taxon>
        <taxon>Fungi</taxon>
        <taxon>Dikarya</taxon>
        <taxon>Basidiomycota</taxon>
        <taxon>Agaricomycotina</taxon>
        <taxon>Agaricomycetes</taxon>
        <taxon>Agaricomycetidae</taxon>
        <taxon>Agaricales</taxon>
        <taxon>Marasmiineae</taxon>
        <taxon>Mycenaceae</taxon>
        <taxon>Mycena</taxon>
    </lineage>
</organism>
<proteinExistence type="predicted"/>